<dbReference type="GO" id="GO:0004497">
    <property type="term" value="F:monooxygenase activity"/>
    <property type="evidence" value="ECO:0007669"/>
    <property type="project" value="UniProtKB-KW"/>
</dbReference>
<dbReference type="EMBL" id="NPHW01004410">
    <property type="protein sequence ID" value="OXV07953.1"/>
    <property type="molecule type" value="Genomic_DNA"/>
</dbReference>
<evidence type="ECO:0000256" key="7">
    <source>
        <dbReference type="PIRSR" id="PIRSR602401-1"/>
    </source>
</evidence>
<dbReference type="PRINTS" id="PR00385">
    <property type="entry name" value="P450"/>
</dbReference>
<dbReference type="Proteomes" id="UP000243515">
    <property type="component" value="Unassembled WGS sequence"/>
</dbReference>
<keyword evidence="10" id="KW-1185">Reference proteome</keyword>
<reference evidence="9 10" key="1">
    <citation type="journal article" date="2015" name="Environ. Microbiol.">
        <title>Metagenome sequence of Elaphomyces granulatus from sporocarp tissue reveals Ascomycota ectomycorrhizal fingerprints of genome expansion and a Proteobacteria-rich microbiome.</title>
        <authorList>
            <person name="Quandt C.A."/>
            <person name="Kohler A."/>
            <person name="Hesse C.N."/>
            <person name="Sharpton T.J."/>
            <person name="Martin F."/>
            <person name="Spatafora J.W."/>
        </authorList>
    </citation>
    <scope>NUCLEOTIDE SEQUENCE [LARGE SCALE GENOMIC DNA]</scope>
    <source>
        <strain evidence="9 10">OSC145934</strain>
    </source>
</reference>
<protein>
    <recommendedName>
        <fullName evidence="11">Cytochrome P450</fullName>
    </recommendedName>
</protein>
<dbReference type="GO" id="GO:0005506">
    <property type="term" value="F:iron ion binding"/>
    <property type="evidence" value="ECO:0007669"/>
    <property type="project" value="InterPro"/>
</dbReference>
<dbReference type="AlphaFoldDB" id="A0A232LUX8"/>
<dbReference type="PRINTS" id="PR00463">
    <property type="entry name" value="EP450I"/>
</dbReference>
<keyword evidence="3 7" id="KW-0479">Metal-binding</keyword>
<dbReference type="InterPro" id="IPR001128">
    <property type="entry name" value="Cyt_P450"/>
</dbReference>
<keyword evidence="4" id="KW-0560">Oxidoreductase</keyword>
<name>A0A232LUX8_9EURO</name>
<feature type="binding site" description="axial binding residue" evidence="7">
    <location>
        <position position="444"/>
    </location>
    <ligand>
        <name>heme</name>
        <dbReference type="ChEBI" id="CHEBI:30413"/>
    </ligand>
    <ligandPart>
        <name>Fe</name>
        <dbReference type="ChEBI" id="CHEBI:18248"/>
    </ligandPart>
</feature>
<evidence type="ECO:0000256" key="2">
    <source>
        <dbReference type="ARBA" id="ARBA00010617"/>
    </source>
</evidence>
<dbReference type="PANTHER" id="PTHR46300:SF2">
    <property type="entry name" value="CYTOCHROME P450 MONOOXYGENASE ALNH-RELATED"/>
    <property type="match status" value="1"/>
</dbReference>
<dbReference type="OrthoDB" id="1103324at2759"/>
<evidence type="ECO:0000313" key="10">
    <source>
        <dbReference type="Proteomes" id="UP000243515"/>
    </source>
</evidence>
<dbReference type="InterPro" id="IPR050364">
    <property type="entry name" value="Cytochrome_P450_fung"/>
</dbReference>
<evidence type="ECO:0000256" key="5">
    <source>
        <dbReference type="ARBA" id="ARBA00023004"/>
    </source>
</evidence>
<dbReference type="GO" id="GO:0020037">
    <property type="term" value="F:heme binding"/>
    <property type="evidence" value="ECO:0007669"/>
    <property type="project" value="InterPro"/>
</dbReference>
<keyword evidence="8" id="KW-0732">Signal</keyword>
<evidence type="ECO:0000256" key="8">
    <source>
        <dbReference type="SAM" id="SignalP"/>
    </source>
</evidence>
<evidence type="ECO:0000313" key="9">
    <source>
        <dbReference type="EMBL" id="OXV07953.1"/>
    </source>
</evidence>
<evidence type="ECO:0000256" key="1">
    <source>
        <dbReference type="ARBA" id="ARBA00001971"/>
    </source>
</evidence>
<comment type="caution">
    <text evidence="9">The sequence shown here is derived from an EMBL/GenBank/DDBJ whole genome shotgun (WGS) entry which is preliminary data.</text>
</comment>
<dbReference type="Pfam" id="PF00067">
    <property type="entry name" value="p450"/>
    <property type="match status" value="1"/>
</dbReference>
<keyword evidence="6" id="KW-0503">Monooxygenase</keyword>
<dbReference type="InterPro" id="IPR036396">
    <property type="entry name" value="Cyt_P450_sf"/>
</dbReference>
<evidence type="ECO:0000256" key="4">
    <source>
        <dbReference type="ARBA" id="ARBA00023002"/>
    </source>
</evidence>
<keyword evidence="5 7" id="KW-0408">Iron</keyword>
<evidence type="ECO:0008006" key="11">
    <source>
        <dbReference type="Google" id="ProtNLM"/>
    </source>
</evidence>
<comment type="cofactor">
    <cofactor evidence="1 7">
        <name>heme</name>
        <dbReference type="ChEBI" id="CHEBI:30413"/>
    </cofactor>
</comment>
<dbReference type="PANTHER" id="PTHR46300">
    <property type="entry name" value="P450, PUTATIVE (EUROFUNG)-RELATED-RELATED"/>
    <property type="match status" value="1"/>
</dbReference>
<dbReference type="SUPFAM" id="SSF48264">
    <property type="entry name" value="Cytochrome P450"/>
    <property type="match status" value="1"/>
</dbReference>
<dbReference type="InterPro" id="IPR002401">
    <property type="entry name" value="Cyt_P450_E_grp-I"/>
</dbReference>
<feature type="chain" id="PRO_5013234858" description="Cytochrome P450" evidence="8">
    <location>
        <begin position="18"/>
        <end position="533"/>
    </location>
</feature>
<dbReference type="Gene3D" id="1.10.630.10">
    <property type="entry name" value="Cytochrome P450"/>
    <property type="match status" value="1"/>
</dbReference>
<dbReference type="GO" id="GO:0016705">
    <property type="term" value="F:oxidoreductase activity, acting on paired donors, with incorporation or reduction of molecular oxygen"/>
    <property type="evidence" value="ECO:0007669"/>
    <property type="project" value="InterPro"/>
</dbReference>
<sequence length="533" mass="60533">MLSLCLLLLLGVGTLVAVSRYGALSIGARNKRFLNGPPSLPFIGNMHQIPERKAYLLFTKWAKEYGDIFMLRLGSRTTAVLTNRRLVKELFDQKGAIYSSRPPSYISDLIVGSDHVAFVGYGDLWKRLRKEVYQYFMASMCEKKHMRLIEAEQAQMMRDFLVQPEQHMVHPERMTNSVMMSLLFGIRTESHETPHFIGLVEFLKQWFALLAFENIPPVDYFPIFTWFPDSWVGSWTQRSLKIKSCKEIFYEKLHSKVVARRGAGEKRESFLDHLLDGQEESGFSDNQIDLLASALLEAGSSTTASTILVFIQAMALNPAIQQRAQALIDTVCGEDRSPVWSDYSQLPYISMIVKESIRWRPVGPVGVPRRLIKDDWVDGKFLPAGTTVILNVWGLNHDESAFSEPGTFNPDRYEGRSKLAAEYASSPDYANRDHYGYGSGRRICPGIHLAERTLFMAVAKLLWAFRFELDRDTTGNLIPIDTDPVTGYIDGLSLDPKPFACRVTPRSKAREETILREVAIANVEVFVKYQDCE</sequence>
<organism evidence="9 10">
    <name type="scientific">Elaphomyces granulatus</name>
    <dbReference type="NCBI Taxonomy" id="519963"/>
    <lineage>
        <taxon>Eukaryota</taxon>
        <taxon>Fungi</taxon>
        <taxon>Dikarya</taxon>
        <taxon>Ascomycota</taxon>
        <taxon>Pezizomycotina</taxon>
        <taxon>Eurotiomycetes</taxon>
        <taxon>Eurotiomycetidae</taxon>
        <taxon>Eurotiales</taxon>
        <taxon>Elaphomycetaceae</taxon>
        <taxon>Elaphomyces</taxon>
    </lineage>
</organism>
<comment type="similarity">
    <text evidence="2">Belongs to the cytochrome P450 family.</text>
</comment>
<feature type="signal peptide" evidence="8">
    <location>
        <begin position="1"/>
        <end position="17"/>
    </location>
</feature>
<evidence type="ECO:0000256" key="3">
    <source>
        <dbReference type="ARBA" id="ARBA00022723"/>
    </source>
</evidence>
<proteinExistence type="inferred from homology"/>
<accession>A0A232LUX8</accession>
<evidence type="ECO:0000256" key="6">
    <source>
        <dbReference type="ARBA" id="ARBA00023033"/>
    </source>
</evidence>
<gene>
    <name evidence="9" type="ORF">Egran_04277</name>
</gene>
<keyword evidence="7" id="KW-0349">Heme</keyword>
<dbReference type="CDD" id="cd11065">
    <property type="entry name" value="CYP64-like"/>
    <property type="match status" value="1"/>
</dbReference>